<dbReference type="AlphaFoldDB" id="A0ABD1YN85"/>
<name>A0ABD1YN85_9MARC</name>
<gene>
    <name evidence="3" type="ORF">R1flu_016801</name>
</gene>
<dbReference type="PROSITE" id="PS00959">
    <property type="entry name" value="HISTONE_H3_2"/>
    <property type="match status" value="1"/>
</dbReference>
<dbReference type="SMART" id="SM00428">
    <property type="entry name" value="H3"/>
    <property type="match status" value="1"/>
</dbReference>
<dbReference type="SUPFAM" id="SSF47113">
    <property type="entry name" value="Histone-fold"/>
    <property type="match status" value="1"/>
</dbReference>
<dbReference type="PRINTS" id="PR00622">
    <property type="entry name" value="HISTONEH3"/>
</dbReference>
<dbReference type="InterPro" id="IPR000164">
    <property type="entry name" value="Histone_H3/CENP-A"/>
</dbReference>
<dbReference type="InterPro" id="IPR007125">
    <property type="entry name" value="H2A/H2B/H3"/>
</dbReference>
<feature type="domain" description="Core Histone H2A/H2B/H3" evidence="2">
    <location>
        <begin position="118"/>
        <end position="169"/>
    </location>
</feature>
<evidence type="ECO:0000256" key="1">
    <source>
        <dbReference type="ARBA" id="ARBA00010343"/>
    </source>
</evidence>
<dbReference type="Gene3D" id="1.10.20.10">
    <property type="entry name" value="Histone, subunit A"/>
    <property type="match status" value="1"/>
</dbReference>
<dbReference type="Proteomes" id="UP001605036">
    <property type="component" value="Unassembled WGS sequence"/>
</dbReference>
<accession>A0ABD1YN85</accession>
<dbReference type="EMBL" id="JBHFFA010000004">
    <property type="protein sequence ID" value="KAL2632115.1"/>
    <property type="molecule type" value="Genomic_DNA"/>
</dbReference>
<comment type="caution">
    <text evidence="3">The sequence shown here is derived from an EMBL/GenBank/DDBJ whole genome shotgun (WGS) entry which is preliminary data.</text>
</comment>
<evidence type="ECO:0000259" key="2">
    <source>
        <dbReference type="Pfam" id="PF00125"/>
    </source>
</evidence>
<proteinExistence type="inferred from homology"/>
<dbReference type="InterPro" id="IPR009072">
    <property type="entry name" value="Histone-fold"/>
</dbReference>
<organism evidence="3 4">
    <name type="scientific">Riccia fluitans</name>
    <dbReference type="NCBI Taxonomy" id="41844"/>
    <lineage>
        <taxon>Eukaryota</taxon>
        <taxon>Viridiplantae</taxon>
        <taxon>Streptophyta</taxon>
        <taxon>Embryophyta</taxon>
        <taxon>Marchantiophyta</taxon>
        <taxon>Marchantiopsida</taxon>
        <taxon>Marchantiidae</taxon>
        <taxon>Marchantiales</taxon>
        <taxon>Ricciaceae</taxon>
        <taxon>Riccia</taxon>
    </lineage>
</organism>
<comment type="similarity">
    <text evidence="1">Belongs to the histone H3 family.</text>
</comment>
<keyword evidence="4" id="KW-1185">Reference proteome</keyword>
<reference evidence="3 4" key="1">
    <citation type="submission" date="2024-09" db="EMBL/GenBank/DDBJ databases">
        <title>Chromosome-scale assembly of Riccia fluitans.</title>
        <authorList>
            <person name="Paukszto L."/>
            <person name="Sawicki J."/>
            <person name="Karawczyk K."/>
            <person name="Piernik-Szablinska J."/>
            <person name="Szczecinska M."/>
            <person name="Mazdziarz M."/>
        </authorList>
    </citation>
    <scope>NUCLEOTIDE SEQUENCE [LARGE SCALE GENOMIC DNA]</scope>
    <source>
        <strain evidence="3">Rf_01</strain>
        <tissue evidence="3">Aerial parts of the thallus</tissue>
    </source>
</reference>
<dbReference type="Pfam" id="PF00125">
    <property type="entry name" value="Histone"/>
    <property type="match status" value="1"/>
</dbReference>
<dbReference type="PANTHER" id="PTHR11426">
    <property type="entry name" value="HISTONE H3"/>
    <property type="match status" value="1"/>
</dbReference>
<evidence type="ECO:0000313" key="3">
    <source>
        <dbReference type="EMBL" id="KAL2632115.1"/>
    </source>
</evidence>
<evidence type="ECO:0000313" key="4">
    <source>
        <dbReference type="Proteomes" id="UP001605036"/>
    </source>
</evidence>
<sequence length="208" mass="24237">MKKTEFTGKNHRQRTKSLSGFKAIYGRDRVERNVRALRHRVAPEFEFRTAPTVPVFASPGTSAEVYKSLAKPAVIIFEFLFRSHFSSHFQPHGPCEDYRRIRRSLRRPILTGEFTILIQKYQKSTELLIRNLPFQRLVREISQDSKTDLMFQSSAVLALQEAAEAYLVGSFRRHQSLRHPCQARYYHAEGYSAREAYTRGARLSVRKE</sequence>
<protein>
    <recommendedName>
        <fullName evidence="2">Core Histone H2A/H2B/H3 domain-containing protein</fullName>
    </recommendedName>
</protein>